<keyword evidence="3 8" id="KW-0813">Transport</keyword>
<dbReference type="EMBL" id="JAGYPJ010000001">
    <property type="protein sequence ID" value="MBS4201699.1"/>
    <property type="molecule type" value="Genomic_DNA"/>
</dbReference>
<feature type="transmembrane region" description="Helical" evidence="8">
    <location>
        <begin position="136"/>
        <end position="161"/>
    </location>
</feature>
<dbReference type="PROSITE" id="PS50850">
    <property type="entry name" value="MFS"/>
    <property type="match status" value="1"/>
</dbReference>
<feature type="transmembrane region" description="Helical" evidence="8">
    <location>
        <begin position="216"/>
        <end position="241"/>
    </location>
</feature>
<accession>A0A942TT35</accession>
<feature type="transmembrane region" description="Helical" evidence="8">
    <location>
        <begin position="167"/>
        <end position="186"/>
    </location>
</feature>
<dbReference type="Gene3D" id="1.20.1720.10">
    <property type="entry name" value="Multidrug resistance protein D"/>
    <property type="match status" value="1"/>
</dbReference>
<feature type="transmembrane region" description="Helical" evidence="8">
    <location>
        <begin position="103"/>
        <end position="124"/>
    </location>
</feature>
<feature type="transmembrane region" description="Helical" evidence="8">
    <location>
        <begin position="78"/>
        <end position="97"/>
    </location>
</feature>
<feature type="transmembrane region" description="Helical" evidence="8">
    <location>
        <begin position="308"/>
        <end position="332"/>
    </location>
</feature>
<feature type="transmembrane region" description="Helical" evidence="8">
    <location>
        <begin position="12"/>
        <end position="34"/>
    </location>
</feature>
<comment type="similarity">
    <text evidence="2 8">Belongs to the major facilitator superfamily. Bcr/CmlA family.</text>
</comment>
<sequence>MSLRDKKHPIRFALLLAAFSALGPFTFDMYLPAFPQLTKFFGTSASAIQVSITACLLGVGVGQIVMGPLSDVHGRRKPLLIAMIIYALASFGCAFSPNIATFIALRFLQGFAASAGMVISRAIVRDFYSGVELTKFFSLLTMIGNLAPLLAPIAGSAVISFSTWNGVFIFLGLLGLFLSSITTWKLKESLPVERRVPSNFKALLRNFKTLLQNRTFMGYALAQGIMMAGIFAYISGTPFIYQKIYGVSPQVFAMLFALNGISLIIGAQTVRRLAGRITERRILLIGMSMAFITSTVVLIVVLTHGPLFSLVIPLFLFVASLGLVGPVTFTLAMESQGHIAGSAASLLGVIPFLLGSVTSPLVGIAGEYSATPFGVIIFTTSLLAIIAYVTLVKNDKTVVASEKQVLNH</sequence>
<reference evidence="10 11" key="1">
    <citation type="submission" date="2021-05" db="EMBL/GenBank/DDBJ databases">
        <title>Novel Bacillus species.</title>
        <authorList>
            <person name="Liu G."/>
        </authorList>
    </citation>
    <scope>NUCLEOTIDE SEQUENCE [LARGE SCALE GENOMIC DNA]</scope>
    <source>
        <strain evidence="10 11">FJAT-49732</strain>
    </source>
</reference>
<dbReference type="PANTHER" id="PTHR23502">
    <property type="entry name" value="MAJOR FACILITATOR SUPERFAMILY"/>
    <property type="match status" value="1"/>
</dbReference>
<keyword evidence="4 8" id="KW-1003">Cell membrane</keyword>
<evidence type="ECO:0000256" key="1">
    <source>
        <dbReference type="ARBA" id="ARBA00004651"/>
    </source>
</evidence>
<evidence type="ECO:0000313" key="10">
    <source>
        <dbReference type="EMBL" id="MBS4201699.1"/>
    </source>
</evidence>
<dbReference type="InterPro" id="IPR020846">
    <property type="entry name" value="MFS_dom"/>
</dbReference>
<evidence type="ECO:0000256" key="5">
    <source>
        <dbReference type="ARBA" id="ARBA00022692"/>
    </source>
</evidence>
<dbReference type="CDD" id="cd17320">
    <property type="entry name" value="MFS_MdfA_MDR_like"/>
    <property type="match status" value="1"/>
</dbReference>
<keyword evidence="5 8" id="KW-0812">Transmembrane</keyword>
<name>A0A942TT35_9BACI</name>
<evidence type="ECO:0000256" key="3">
    <source>
        <dbReference type="ARBA" id="ARBA00022448"/>
    </source>
</evidence>
<feature type="transmembrane region" description="Helical" evidence="8">
    <location>
        <begin position="371"/>
        <end position="391"/>
    </location>
</feature>
<keyword evidence="6 8" id="KW-1133">Transmembrane helix</keyword>
<protein>
    <recommendedName>
        <fullName evidence="8">Bcr/CflA family efflux transporter</fullName>
    </recommendedName>
</protein>
<feature type="transmembrane region" description="Helical" evidence="8">
    <location>
        <begin position="344"/>
        <end position="365"/>
    </location>
</feature>
<dbReference type="GO" id="GO:0042910">
    <property type="term" value="F:xenobiotic transmembrane transporter activity"/>
    <property type="evidence" value="ECO:0007669"/>
    <property type="project" value="InterPro"/>
</dbReference>
<evidence type="ECO:0000256" key="8">
    <source>
        <dbReference type="RuleBase" id="RU365088"/>
    </source>
</evidence>
<feature type="domain" description="Major facilitator superfamily (MFS) profile" evidence="9">
    <location>
        <begin position="12"/>
        <end position="396"/>
    </location>
</feature>
<proteinExistence type="inferred from homology"/>
<evidence type="ECO:0000313" key="11">
    <source>
        <dbReference type="Proteomes" id="UP000682713"/>
    </source>
</evidence>
<evidence type="ECO:0000256" key="7">
    <source>
        <dbReference type="ARBA" id="ARBA00023136"/>
    </source>
</evidence>
<dbReference type="RefSeq" id="WP_213112145.1">
    <property type="nucleotide sequence ID" value="NZ_JAGYPJ010000001.1"/>
</dbReference>
<organism evidence="10 11">
    <name type="scientific">Lederbergia citrisecunda</name>
    <dbReference type="NCBI Taxonomy" id="2833583"/>
    <lineage>
        <taxon>Bacteria</taxon>
        <taxon>Bacillati</taxon>
        <taxon>Bacillota</taxon>
        <taxon>Bacilli</taxon>
        <taxon>Bacillales</taxon>
        <taxon>Bacillaceae</taxon>
        <taxon>Lederbergia</taxon>
    </lineage>
</organism>
<keyword evidence="11" id="KW-1185">Reference proteome</keyword>
<evidence type="ECO:0000256" key="4">
    <source>
        <dbReference type="ARBA" id="ARBA00022475"/>
    </source>
</evidence>
<dbReference type="GO" id="GO:0005886">
    <property type="term" value="C:plasma membrane"/>
    <property type="evidence" value="ECO:0007669"/>
    <property type="project" value="UniProtKB-SubCell"/>
</dbReference>
<evidence type="ECO:0000256" key="6">
    <source>
        <dbReference type="ARBA" id="ARBA00022989"/>
    </source>
</evidence>
<evidence type="ECO:0000259" key="9">
    <source>
        <dbReference type="PROSITE" id="PS50850"/>
    </source>
</evidence>
<dbReference type="FunFam" id="1.20.1720.10:FF:000005">
    <property type="entry name" value="Bcr/CflA family efflux transporter"/>
    <property type="match status" value="1"/>
</dbReference>
<feature type="transmembrane region" description="Helical" evidence="8">
    <location>
        <begin position="247"/>
        <end position="270"/>
    </location>
</feature>
<dbReference type="NCBIfam" id="TIGR00710">
    <property type="entry name" value="efflux_Bcr_CflA"/>
    <property type="match status" value="1"/>
</dbReference>
<feature type="transmembrane region" description="Helical" evidence="8">
    <location>
        <begin position="46"/>
        <end position="66"/>
    </location>
</feature>
<keyword evidence="7 8" id="KW-0472">Membrane</keyword>
<dbReference type="InterPro" id="IPR004812">
    <property type="entry name" value="Efflux_drug-R_Bcr/CmlA"/>
</dbReference>
<dbReference type="InterPro" id="IPR011701">
    <property type="entry name" value="MFS"/>
</dbReference>
<dbReference type="AlphaFoldDB" id="A0A942TT35"/>
<dbReference type="InterPro" id="IPR036259">
    <property type="entry name" value="MFS_trans_sf"/>
</dbReference>
<dbReference type="Proteomes" id="UP000682713">
    <property type="component" value="Unassembled WGS sequence"/>
</dbReference>
<evidence type="ECO:0000256" key="2">
    <source>
        <dbReference type="ARBA" id="ARBA00006236"/>
    </source>
</evidence>
<dbReference type="Pfam" id="PF07690">
    <property type="entry name" value="MFS_1"/>
    <property type="match status" value="1"/>
</dbReference>
<dbReference type="SUPFAM" id="SSF103473">
    <property type="entry name" value="MFS general substrate transporter"/>
    <property type="match status" value="1"/>
</dbReference>
<comment type="caution">
    <text evidence="10">The sequence shown here is derived from an EMBL/GenBank/DDBJ whole genome shotgun (WGS) entry which is preliminary data.</text>
</comment>
<dbReference type="PANTHER" id="PTHR23502:SF132">
    <property type="entry name" value="POLYAMINE TRANSPORTER 2-RELATED"/>
    <property type="match status" value="1"/>
</dbReference>
<feature type="transmembrane region" description="Helical" evidence="8">
    <location>
        <begin position="282"/>
        <end position="302"/>
    </location>
</feature>
<comment type="subcellular location">
    <subcellularLocation>
        <location evidence="1 8">Cell membrane</location>
        <topology evidence="1 8">Multi-pass membrane protein</topology>
    </subcellularLocation>
</comment>
<gene>
    <name evidence="10" type="ORF">KHA93_19020</name>
</gene>
<dbReference type="GO" id="GO:1990961">
    <property type="term" value="P:xenobiotic detoxification by transmembrane export across the plasma membrane"/>
    <property type="evidence" value="ECO:0007669"/>
    <property type="project" value="InterPro"/>
</dbReference>